<comment type="caution">
    <text evidence="2">The sequence shown here is derived from an EMBL/GenBank/DDBJ whole genome shotgun (WGS) entry which is preliminary data.</text>
</comment>
<dbReference type="AlphaFoldDB" id="A0A3S5B496"/>
<dbReference type="EMBL" id="CAAALY010015998">
    <property type="protein sequence ID" value="VEL12837.1"/>
    <property type="molecule type" value="Genomic_DNA"/>
</dbReference>
<protein>
    <submittedName>
        <fullName evidence="2">Uncharacterized protein</fullName>
    </submittedName>
</protein>
<proteinExistence type="predicted"/>
<name>A0A3S5B496_9PLAT</name>
<dbReference type="Proteomes" id="UP000784294">
    <property type="component" value="Unassembled WGS sequence"/>
</dbReference>
<organism evidence="2 3">
    <name type="scientific">Protopolystoma xenopodis</name>
    <dbReference type="NCBI Taxonomy" id="117903"/>
    <lineage>
        <taxon>Eukaryota</taxon>
        <taxon>Metazoa</taxon>
        <taxon>Spiralia</taxon>
        <taxon>Lophotrochozoa</taxon>
        <taxon>Platyhelminthes</taxon>
        <taxon>Monogenea</taxon>
        <taxon>Polyopisthocotylea</taxon>
        <taxon>Polystomatidea</taxon>
        <taxon>Polystomatidae</taxon>
        <taxon>Protopolystoma</taxon>
    </lineage>
</organism>
<keyword evidence="3" id="KW-1185">Reference proteome</keyword>
<feature type="region of interest" description="Disordered" evidence="1">
    <location>
        <begin position="1"/>
        <end position="26"/>
    </location>
</feature>
<evidence type="ECO:0000313" key="3">
    <source>
        <dbReference type="Proteomes" id="UP000784294"/>
    </source>
</evidence>
<sequence>MYYEHGPTSSYGGDNSRFPKKSPFEETNGLEIGTKFRPKSAPIGYAGNISTLRRKCNPNLQCQGCENTIPLEKMAPSHVSVDLRLPESKETHLGLKLSLKGDLQELNFISSSFY</sequence>
<accession>A0A3S5B496</accession>
<reference evidence="2" key="1">
    <citation type="submission" date="2018-11" db="EMBL/GenBank/DDBJ databases">
        <authorList>
            <consortium name="Pathogen Informatics"/>
        </authorList>
    </citation>
    <scope>NUCLEOTIDE SEQUENCE</scope>
</reference>
<gene>
    <name evidence="2" type="ORF">PXEA_LOCUS6277</name>
</gene>
<evidence type="ECO:0000313" key="2">
    <source>
        <dbReference type="EMBL" id="VEL12837.1"/>
    </source>
</evidence>
<evidence type="ECO:0000256" key="1">
    <source>
        <dbReference type="SAM" id="MobiDB-lite"/>
    </source>
</evidence>